<proteinExistence type="predicted"/>
<dbReference type="EMBL" id="KP706798">
    <property type="protein sequence ID" value="AKD28085.1"/>
    <property type="molecule type" value="Genomic_DNA"/>
</dbReference>
<evidence type="ECO:0000313" key="1">
    <source>
        <dbReference type="EMBL" id="AKD28085.1"/>
    </source>
</evidence>
<name>A0A0F6Q8U7_9HYME</name>
<gene>
    <name evidence="1" type="primary">U1L</name>
</gene>
<reference evidence="1" key="1">
    <citation type="journal article" date="2015" name="J. Virol.">
        <title>Genomic and Proteomic Analyses Indicate that Banchine and Campoplegine Polydnaviruses Have Similar, if Not Identical, Viral Ancestors.</title>
        <authorList>
            <person name="Beliveau C."/>
            <person name="Cohen A."/>
            <person name="Stewart D."/>
            <person name="Periquet G."/>
            <person name="Djoumad A."/>
            <person name="Kuhn L."/>
            <person name="Stoltz D."/>
            <person name="Volkoff A.-N."/>
            <person name="Herniou E."/>
            <person name="Drezen J.-M."/>
            <person name="Cusson M."/>
        </authorList>
    </citation>
    <scope>NUCLEOTIDE SEQUENCE</scope>
</reference>
<organism evidence="1">
    <name type="scientific">Glypta fumiferanae</name>
    <dbReference type="NCBI Taxonomy" id="389681"/>
    <lineage>
        <taxon>Eukaryota</taxon>
        <taxon>Metazoa</taxon>
        <taxon>Ecdysozoa</taxon>
        <taxon>Arthropoda</taxon>
        <taxon>Hexapoda</taxon>
        <taxon>Insecta</taxon>
        <taxon>Pterygota</taxon>
        <taxon>Neoptera</taxon>
        <taxon>Endopterygota</taxon>
        <taxon>Hymenoptera</taxon>
        <taxon>Apocrita</taxon>
        <taxon>Ichneumonoidea</taxon>
        <taxon>Ichneumonidae</taxon>
        <taxon>Banchinae</taxon>
        <taxon>Glypta</taxon>
    </lineage>
</organism>
<accession>A0A0F6Q8U7</accession>
<dbReference type="AlphaFoldDB" id="A0A0F6Q8U7"/>
<protein>
    <submittedName>
        <fullName evidence="1">U1-like protein</fullName>
    </submittedName>
</protein>
<sequence length="244" mass="28738">MENNSIITSDDKKWISDVFEVKMQNDYVDSKMAYEISKGRSDLYEVKIVPFYTPLVNCVKKEYVDKLPTSKKILALTKKGCDYYSCPRMVYHTGRKKALLFTQLQMSEINEKELGVSDWCVRKYKYALRAEQDKTVTNPFDPSFYLYWQKLPDGTLGCTHESEAFRNYIIYPNPEHNDKDVPGMKLWDDNQFDITEEYCKAKEVSYKKPTPGKHDDDCYMSRAQTVGEVIFGKLYREFFRWTGH</sequence>